<feature type="region of interest" description="Disordered" evidence="1">
    <location>
        <begin position="150"/>
        <end position="197"/>
    </location>
</feature>
<sequence>MQQSPTASTTSARLSSDGQQMYGFQQGAPYGASPSVQTYAQSPQTQVSQRQAQTPQYQSYGPNLMYGMAAPQNQQQPAGSVYEQVPQFRQRPAAPSETLGSQFGVPQSNQYYLAAPAGSTSAPAPDLAAQQMASQYQTAAYPQPVSSLPTAYPGSMMDPAQSAAYASYQQQQQQQQQHQQQAQQYAQPQRQEAQAVDQGFNDYQSRVRTVFTLAQEGSLGDIGQHLLHISQYLLGNCEALGLTRDDEALHDERIRLWDEFNRAWLVTLQRQLDMTEEIACTQQAYRNPQSIMSHQSLDHLSRELIRLCDSVERHGLVDYQMGVAEEEIVNLILRCLALLETIEGPGEARQAESSAAGASRAR</sequence>
<dbReference type="EMBL" id="JAUTXT010000048">
    <property type="protein sequence ID" value="KAK3671021.1"/>
    <property type="molecule type" value="Genomic_DNA"/>
</dbReference>
<accession>A0AAE0TS84</accession>
<gene>
    <name evidence="2" type="ORF">LTR78_009139</name>
</gene>
<feature type="compositionally biased region" description="Low complexity" evidence="1">
    <location>
        <begin position="160"/>
        <end position="195"/>
    </location>
</feature>
<reference evidence="2" key="1">
    <citation type="submission" date="2023-07" db="EMBL/GenBank/DDBJ databases">
        <title>Black Yeasts Isolated from many extreme environments.</title>
        <authorList>
            <person name="Coleine C."/>
            <person name="Stajich J.E."/>
            <person name="Selbmann L."/>
        </authorList>
    </citation>
    <scope>NUCLEOTIDE SEQUENCE</scope>
    <source>
        <strain evidence="2">CCFEE 5485</strain>
    </source>
</reference>
<keyword evidence="3" id="KW-1185">Reference proteome</keyword>
<evidence type="ECO:0000313" key="3">
    <source>
        <dbReference type="Proteomes" id="UP001274830"/>
    </source>
</evidence>
<dbReference type="Proteomes" id="UP001274830">
    <property type="component" value="Unassembled WGS sequence"/>
</dbReference>
<evidence type="ECO:0000313" key="2">
    <source>
        <dbReference type="EMBL" id="KAK3671021.1"/>
    </source>
</evidence>
<dbReference type="AlphaFoldDB" id="A0AAE0TS84"/>
<feature type="region of interest" description="Disordered" evidence="1">
    <location>
        <begin position="1"/>
        <end position="81"/>
    </location>
</feature>
<name>A0AAE0TS84_9PEZI</name>
<feature type="compositionally biased region" description="Polar residues" evidence="1">
    <location>
        <begin position="34"/>
        <end position="61"/>
    </location>
</feature>
<proteinExistence type="predicted"/>
<protein>
    <submittedName>
        <fullName evidence="2">Uncharacterized protein</fullName>
    </submittedName>
</protein>
<organism evidence="2 3">
    <name type="scientific">Recurvomyces mirabilis</name>
    <dbReference type="NCBI Taxonomy" id="574656"/>
    <lineage>
        <taxon>Eukaryota</taxon>
        <taxon>Fungi</taxon>
        <taxon>Dikarya</taxon>
        <taxon>Ascomycota</taxon>
        <taxon>Pezizomycotina</taxon>
        <taxon>Dothideomycetes</taxon>
        <taxon>Dothideomycetidae</taxon>
        <taxon>Mycosphaerellales</taxon>
        <taxon>Teratosphaeriaceae</taxon>
        <taxon>Recurvomyces</taxon>
    </lineage>
</organism>
<comment type="caution">
    <text evidence="2">The sequence shown here is derived from an EMBL/GenBank/DDBJ whole genome shotgun (WGS) entry which is preliminary data.</text>
</comment>
<feature type="compositionally biased region" description="Polar residues" evidence="1">
    <location>
        <begin position="1"/>
        <end position="23"/>
    </location>
</feature>
<evidence type="ECO:0000256" key="1">
    <source>
        <dbReference type="SAM" id="MobiDB-lite"/>
    </source>
</evidence>